<evidence type="ECO:0000313" key="2">
    <source>
        <dbReference type="EMBL" id="QTH22339.1"/>
    </source>
</evidence>
<feature type="region of interest" description="Disordered" evidence="1">
    <location>
        <begin position="1"/>
        <end position="23"/>
    </location>
</feature>
<dbReference type="EMBL" id="CP059319">
    <property type="protein sequence ID" value="QTH22339.1"/>
    <property type="molecule type" value="Genomic_DNA"/>
</dbReference>
<accession>A0A975D447</accession>
<reference evidence="2" key="1">
    <citation type="submission" date="2020-07" db="EMBL/GenBank/DDBJ databases">
        <authorList>
            <person name="Camacho E."/>
        </authorList>
    </citation>
    <scope>NUCLEOTIDE SEQUENCE</scope>
    <source>
        <strain evidence="2">MPO218</strain>
    </source>
</reference>
<evidence type="ECO:0008006" key="4">
    <source>
        <dbReference type="Google" id="ProtNLM"/>
    </source>
</evidence>
<organism evidence="2 3">
    <name type="scientific">Rhizorhabdus wittichii</name>
    <dbReference type="NCBI Taxonomy" id="160791"/>
    <lineage>
        <taxon>Bacteria</taxon>
        <taxon>Pseudomonadati</taxon>
        <taxon>Pseudomonadota</taxon>
        <taxon>Alphaproteobacteria</taxon>
        <taxon>Sphingomonadales</taxon>
        <taxon>Sphingomonadaceae</taxon>
        <taxon>Rhizorhabdus</taxon>
    </lineage>
</organism>
<evidence type="ECO:0000256" key="1">
    <source>
        <dbReference type="SAM" id="MobiDB-lite"/>
    </source>
</evidence>
<name>A0A975D447_9SPHN</name>
<sequence length="94" mass="10777">MQVRHAGANRSASSEGSQHSWGEAADIKRPSITNYDLARYIRDHFPFDQLILENFRKGVPNSGWVHVSYREGQLRRSHLTKLVGERGYRQGLIV</sequence>
<protein>
    <recommendedName>
        <fullName evidence="4">Peptidase M15A C-terminal domain-containing protein</fullName>
    </recommendedName>
</protein>
<proteinExistence type="predicted"/>
<dbReference type="Proteomes" id="UP000664914">
    <property type="component" value="Chromosome"/>
</dbReference>
<dbReference type="RefSeq" id="WP_208633207.1">
    <property type="nucleotide sequence ID" value="NZ_CP059319.1"/>
</dbReference>
<gene>
    <name evidence="2" type="ORF">HRJ34_02060</name>
</gene>
<dbReference type="AlphaFoldDB" id="A0A975D447"/>
<evidence type="ECO:0000313" key="3">
    <source>
        <dbReference type="Proteomes" id="UP000664914"/>
    </source>
</evidence>
<dbReference type="Gene3D" id="3.30.1380.10">
    <property type="match status" value="1"/>
</dbReference>
<feature type="compositionally biased region" description="Polar residues" evidence="1">
    <location>
        <begin position="10"/>
        <end position="20"/>
    </location>
</feature>
<reference evidence="2" key="2">
    <citation type="submission" date="2021-04" db="EMBL/GenBank/DDBJ databases">
        <title>Isolation and genomic analysis of the ibuprofen-degrading bacterium Sphingomonas strain MPO218.</title>
        <authorList>
            <person name="Aulestia M."/>
            <person name="Flores A."/>
            <person name="Mangas E.L."/>
            <person name="Perez-Pulido A.J."/>
            <person name="Santero E."/>
            <person name="Camacho E.M."/>
        </authorList>
    </citation>
    <scope>NUCLEOTIDE SEQUENCE</scope>
    <source>
        <strain evidence="2">MPO218</strain>
    </source>
</reference>
<dbReference type="InterPro" id="IPR009045">
    <property type="entry name" value="Zn_M74/Hedgehog-like"/>
</dbReference>
<dbReference type="SUPFAM" id="SSF55166">
    <property type="entry name" value="Hedgehog/DD-peptidase"/>
    <property type="match status" value="1"/>
</dbReference>